<organism evidence="2 3">
    <name type="scientific">Adiantum capillus-veneris</name>
    <name type="common">Maidenhair fern</name>
    <dbReference type="NCBI Taxonomy" id="13818"/>
    <lineage>
        <taxon>Eukaryota</taxon>
        <taxon>Viridiplantae</taxon>
        <taxon>Streptophyta</taxon>
        <taxon>Embryophyta</taxon>
        <taxon>Tracheophyta</taxon>
        <taxon>Polypodiopsida</taxon>
        <taxon>Polypodiidae</taxon>
        <taxon>Polypodiales</taxon>
        <taxon>Pteridineae</taxon>
        <taxon>Pteridaceae</taxon>
        <taxon>Vittarioideae</taxon>
        <taxon>Adiantum</taxon>
    </lineage>
</organism>
<dbReference type="EMBL" id="JABFUD020000010">
    <property type="protein sequence ID" value="KAI5074407.1"/>
    <property type="molecule type" value="Genomic_DNA"/>
</dbReference>
<keyword evidence="3" id="KW-1185">Reference proteome</keyword>
<name>A0A9D4ZHQ0_ADICA</name>
<gene>
    <name evidence="2" type="ORF">GOP47_0010368</name>
</gene>
<reference evidence="2" key="1">
    <citation type="submission" date="2021-01" db="EMBL/GenBank/DDBJ databases">
        <title>Adiantum capillus-veneris genome.</title>
        <authorList>
            <person name="Fang Y."/>
            <person name="Liao Q."/>
        </authorList>
    </citation>
    <scope>NUCLEOTIDE SEQUENCE</scope>
    <source>
        <strain evidence="2">H3</strain>
        <tissue evidence="2">Leaf</tissue>
    </source>
</reference>
<evidence type="ECO:0000256" key="1">
    <source>
        <dbReference type="SAM" id="Phobius"/>
    </source>
</evidence>
<keyword evidence="1" id="KW-1133">Transmembrane helix</keyword>
<dbReference type="Proteomes" id="UP000886520">
    <property type="component" value="Chromosome 10"/>
</dbReference>
<evidence type="ECO:0000313" key="3">
    <source>
        <dbReference type="Proteomes" id="UP000886520"/>
    </source>
</evidence>
<keyword evidence="1" id="KW-0812">Transmembrane</keyword>
<dbReference type="AlphaFoldDB" id="A0A9D4ZHQ0"/>
<dbReference type="OrthoDB" id="201162at2759"/>
<feature type="transmembrane region" description="Helical" evidence="1">
    <location>
        <begin position="145"/>
        <end position="169"/>
    </location>
</feature>
<sequence length="180" mass="18823">MAEAAVCVPSAWSSSGLLSLQSQSLETTLRQPSIGSNRTSLRIHCATQAAGLQPGGTRIIGGKRVKVLQIGDKSGKMRDKIIGEPAAVKLLSRVQQLRLLSKAEKAGLLSAAEKAGLSLSTIERLGLLSKAEGGPAFVYFVPEDAIWQIVVQFAVAFISVLGGSAAFAASNFVSTLQKSD</sequence>
<keyword evidence="1" id="KW-0472">Membrane</keyword>
<accession>A0A9D4ZHQ0</accession>
<protein>
    <submittedName>
        <fullName evidence="2">Uncharacterized protein</fullName>
    </submittedName>
</protein>
<evidence type="ECO:0000313" key="2">
    <source>
        <dbReference type="EMBL" id="KAI5074407.1"/>
    </source>
</evidence>
<dbReference type="Pfam" id="PF06549">
    <property type="entry name" value="DUF1118"/>
    <property type="match status" value="2"/>
</dbReference>
<dbReference type="InterPro" id="IPR009500">
    <property type="entry name" value="DUF1118"/>
</dbReference>
<proteinExistence type="predicted"/>
<comment type="caution">
    <text evidence="2">The sequence shown here is derived from an EMBL/GenBank/DDBJ whole genome shotgun (WGS) entry which is preliminary data.</text>
</comment>